<accession>A0ACC2SU41</accession>
<gene>
    <name evidence="1" type="ORF">DSO57_1016168</name>
</gene>
<keyword evidence="2" id="KW-1185">Reference proteome</keyword>
<organism evidence="1 2">
    <name type="scientific">Entomophthora muscae</name>
    <dbReference type="NCBI Taxonomy" id="34485"/>
    <lineage>
        <taxon>Eukaryota</taxon>
        <taxon>Fungi</taxon>
        <taxon>Fungi incertae sedis</taxon>
        <taxon>Zoopagomycota</taxon>
        <taxon>Entomophthoromycotina</taxon>
        <taxon>Entomophthoromycetes</taxon>
        <taxon>Entomophthorales</taxon>
        <taxon>Entomophthoraceae</taxon>
        <taxon>Entomophthora</taxon>
    </lineage>
</organism>
<comment type="caution">
    <text evidence="1">The sequence shown here is derived from an EMBL/GenBank/DDBJ whole genome shotgun (WGS) entry which is preliminary data.</text>
</comment>
<evidence type="ECO:0000313" key="2">
    <source>
        <dbReference type="Proteomes" id="UP001165960"/>
    </source>
</evidence>
<reference evidence="1" key="1">
    <citation type="submission" date="2022-04" db="EMBL/GenBank/DDBJ databases">
        <title>Genome of the entomopathogenic fungus Entomophthora muscae.</title>
        <authorList>
            <person name="Elya C."/>
            <person name="Lovett B.R."/>
            <person name="Lee E."/>
            <person name="Macias A.M."/>
            <person name="Hajek A.E."/>
            <person name="De Bivort B.L."/>
            <person name="Kasson M.T."/>
            <person name="De Fine Licht H.H."/>
            <person name="Stajich J.E."/>
        </authorList>
    </citation>
    <scope>NUCLEOTIDE SEQUENCE</scope>
    <source>
        <strain evidence="1">Berkeley</strain>
    </source>
</reference>
<dbReference type="Proteomes" id="UP001165960">
    <property type="component" value="Unassembled WGS sequence"/>
</dbReference>
<evidence type="ECO:0000313" key="1">
    <source>
        <dbReference type="EMBL" id="KAJ9065771.1"/>
    </source>
</evidence>
<name>A0ACC2SU41_9FUNG</name>
<dbReference type="EMBL" id="QTSX02004325">
    <property type="protein sequence ID" value="KAJ9065771.1"/>
    <property type="molecule type" value="Genomic_DNA"/>
</dbReference>
<proteinExistence type="predicted"/>
<sequence>MIWLIFPDICTQISSSASLVRENLAQFLYLLDDLPEFSLTTKFLRALMKEEILAPDLGEETEFSSPHNLPLLLEYAPKCTP</sequence>
<protein>
    <submittedName>
        <fullName evidence="1">Uncharacterized protein</fullName>
    </submittedName>
</protein>